<keyword evidence="3" id="KW-1185">Reference proteome</keyword>
<feature type="region of interest" description="Disordered" evidence="1">
    <location>
        <begin position="1"/>
        <end position="39"/>
    </location>
</feature>
<feature type="region of interest" description="Disordered" evidence="1">
    <location>
        <begin position="175"/>
        <end position="201"/>
    </location>
</feature>
<feature type="compositionally biased region" description="Polar residues" evidence="1">
    <location>
        <begin position="65"/>
        <end position="77"/>
    </location>
</feature>
<feature type="compositionally biased region" description="Basic residues" evidence="1">
    <location>
        <begin position="97"/>
        <end position="109"/>
    </location>
</feature>
<protein>
    <submittedName>
        <fullName evidence="2">Uncharacterized protein</fullName>
    </submittedName>
</protein>
<reference evidence="2" key="2">
    <citation type="submission" date="2025-08" db="UniProtKB">
        <authorList>
            <consortium name="Ensembl"/>
        </authorList>
    </citation>
    <scope>IDENTIFICATION</scope>
</reference>
<feature type="region of interest" description="Disordered" evidence="1">
    <location>
        <begin position="59"/>
        <end position="126"/>
    </location>
</feature>
<evidence type="ECO:0000313" key="2">
    <source>
        <dbReference type="Ensembl" id="ENSCSAVP00000004193.1"/>
    </source>
</evidence>
<accession>H2YFU5</accession>
<proteinExistence type="predicted"/>
<feature type="compositionally biased region" description="Low complexity" evidence="1">
    <location>
        <begin position="113"/>
        <end position="126"/>
    </location>
</feature>
<dbReference type="Ensembl" id="ENSCSAVT00000004256.1">
    <property type="protein sequence ID" value="ENSCSAVP00000004193.1"/>
    <property type="gene ID" value="ENSCSAVG00000002470.1"/>
</dbReference>
<reference evidence="2" key="3">
    <citation type="submission" date="2025-09" db="UniProtKB">
        <authorList>
            <consortium name="Ensembl"/>
        </authorList>
    </citation>
    <scope>IDENTIFICATION</scope>
</reference>
<feature type="compositionally biased region" description="Basic and acidic residues" evidence="1">
    <location>
        <begin position="192"/>
        <end position="201"/>
    </location>
</feature>
<dbReference type="HOGENOM" id="CLU_1363111_0_0_1"/>
<evidence type="ECO:0000256" key="1">
    <source>
        <dbReference type="SAM" id="MobiDB-lite"/>
    </source>
</evidence>
<evidence type="ECO:0000313" key="3">
    <source>
        <dbReference type="Proteomes" id="UP000007875"/>
    </source>
</evidence>
<dbReference type="InParanoid" id="H2YFU5"/>
<name>H2YFU5_CIOSA</name>
<sequence>MTFDTVLKTSESDENVTSSDCVKANEPDESENMVDSPLTKGGANLLHVILKGAGGAVVKDHSSEDGATTTTNSQDTTGHGEGEKMGSNDVETTRAVGKARKVRQRRKQHSLQSSSSSISTIESTNTTNSLDKQLEYQKKELCKSRLRELILHHYLEQNYDDYFQQQQTYFEPSLNRSKTIKHSRSQTASVNSKDKAKLVVD</sequence>
<dbReference type="AlphaFoldDB" id="H2YFU5"/>
<reference evidence="3" key="1">
    <citation type="submission" date="2003-08" db="EMBL/GenBank/DDBJ databases">
        <authorList>
            <person name="Birren B."/>
            <person name="Nusbaum C."/>
            <person name="Abebe A."/>
            <person name="Abouelleil A."/>
            <person name="Adekoya E."/>
            <person name="Ait-zahra M."/>
            <person name="Allen N."/>
            <person name="Allen T."/>
            <person name="An P."/>
            <person name="Anderson M."/>
            <person name="Anderson S."/>
            <person name="Arachchi H."/>
            <person name="Armbruster J."/>
            <person name="Bachantsang P."/>
            <person name="Baldwin J."/>
            <person name="Barry A."/>
            <person name="Bayul T."/>
            <person name="Blitshsteyn B."/>
            <person name="Bloom T."/>
            <person name="Blye J."/>
            <person name="Boguslavskiy L."/>
            <person name="Borowsky M."/>
            <person name="Boukhgalter B."/>
            <person name="Brunache A."/>
            <person name="Butler J."/>
            <person name="Calixte N."/>
            <person name="Calvo S."/>
            <person name="Camarata J."/>
            <person name="Campo K."/>
            <person name="Chang J."/>
            <person name="Cheshatsang Y."/>
            <person name="Citroen M."/>
            <person name="Collymore A."/>
            <person name="Considine T."/>
            <person name="Cook A."/>
            <person name="Cooke P."/>
            <person name="Corum B."/>
            <person name="Cuomo C."/>
            <person name="David R."/>
            <person name="Dawoe T."/>
            <person name="Degray S."/>
            <person name="Dodge S."/>
            <person name="Dooley K."/>
            <person name="Dorje P."/>
            <person name="Dorjee K."/>
            <person name="Dorris L."/>
            <person name="Duffey N."/>
            <person name="Dupes A."/>
            <person name="Elkins T."/>
            <person name="Engels R."/>
            <person name="Erickson J."/>
            <person name="Farina A."/>
            <person name="Faro S."/>
            <person name="Ferreira P."/>
            <person name="Fischer H."/>
            <person name="Fitzgerald M."/>
            <person name="Foley K."/>
            <person name="Gage D."/>
            <person name="Galagan J."/>
            <person name="Gearin G."/>
            <person name="Gnerre S."/>
            <person name="Gnirke A."/>
            <person name="Goyette A."/>
            <person name="Graham J."/>
            <person name="Grandbois E."/>
            <person name="Gyaltsen K."/>
            <person name="Hafez N."/>
            <person name="Hagopian D."/>
            <person name="Hagos B."/>
            <person name="Hall J."/>
            <person name="Hatcher B."/>
            <person name="Heller A."/>
            <person name="Higgins H."/>
            <person name="Honan T."/>
            <person name="Horn A."/>
            <person name="Houde N."/>
            <person name="Hughes L."/>
            <person name="Hulme W."/>
            <person name="Husby E."/>
            <person name="Iliev I."/>
            <person name="Jaffe D."/>
            <person name="Jones C."/>
            <person name="Kamal M."/>
            <person name="Kamat A."/>
            <person name="Kamvysselis M."/>
            <person name="Karlsson E."/>
            <person name="Kells C."/>
            <person name="Kieu A."/>
            <person name="Kisner P."/>
            <person name="Kodira C."/>
            <person name="Kulbokas E."/>
            <person name="Labutti K."/>
            <person name="Lama D."/>
            <person name="Landers T."/>
            <person name="Leger J."/>
            <person name="Levine S."/>
            <person name="Lewis D."/>
            <person name="Lewis T."/>
            <person name="Lindblad-toh K."/>
            <person name="Liu X."/>
            <person name="Lokyitsang T."/>
            <person name="Lokyitsang Y."/>
            <person name="Lucien O."/>
            <person name="Lui A."/>
            <person name="Ma L.J."/>
            <person name="Mabbitt R."/>
            <person name="Macdonald J."/>
            <person name="Maclean C."/>
            <person name="Major J."/>
            <person name="Manning J."/>
            <person name="Marabella R."/>
            <person name="Maru K."/>
            <person name="Matthews C."/>
            <person name="Mauceli E."/>
            <person name="Mccarthy M."/>
            <person name="Mcdonough S."/>
            <person name="Mcghee T."/>
            <person name="Meldrim J."/>
            <person name="Meneus L."/>
            <person name="Mesirov J."/>
            <person name="Mihalev A."/>
            <person name="Mihova T."/>
            <person name="Mikkelsen T."/>
            <person name="Mlenga V."/>
            <person name="Moru K."/>
            <person name="Mozes J."/>
            <person name="Mulrain L."/>
            <person name="Munson G."/>
            <person name="Naylor J."/>
            <person name="Newes C."/>
            <person name="Nguyen C."/>
            <person name="Nguyen N."/>
            <person name="Nguyen T."/>
            <person name="Nicol R."/>
            <person name="Nielsen C."/>
            <person name="Nizzari M."/>
            <person name="Norbu C."/>
            <person name="Norbu N."/>
            <person name="O'donnell P."/>
            <person name="Okoawo O."/>
            <person name="O'leary S."/>
            <person name="Omotosho B."/>
            <person name="O'neill K."/>
            <person name="Osman S."/>
            <person name="Parker S."/>
            <person name="Perrin D."/>
            <person name="Phunkhang P."/>
            <person name="Piqani B."/>
            <person name="Purcell S."/>
            <person name="Rachupka T."/>
            <person name="Ramasamy U."/>
            <person name="Rameau R."/>
            <person name="Ray V."/>
            <person name="Raymond C."/>
            <person name="Retta R."/>
            <person name="Richardson S."/>
            <person name="Rise C."/>
            <person name="Rodriguez J."/>
            <person name="Rogers J."/>
            <person name="Rogov P."/>
            <person name="Rutman M."/>
            <person name="Schupbach R."/>
            <person name="Seaman C."/>
            <person name="Settipalli S."/>
            <person name="Sharpe T."/>
            <person name="Sheridan J."/>
            <person name="Sherpa N."/>
            <person name="Shi J."/>
            <person name="Smirnov S."/>
            <person name="Smith C."/>
            <person name="Sougnez C."/>
            <person name="Spencer B."/>
            <person name="Stalker J."/>
            <person name="Stange-thomann N."/>
            <person name="Stavropoulos S."/>
            <person name="Stetson K."/>
            <person name="Stone C."/>
            <person name="Stone S."/>
            <person name="Stubbs M."/>
            <person name="Talamas J."/>
            <person name="Tchuinga P."/>
            <person name="Tenzing P."/>
            <person name="Tesfaye S."/>
            <person name="Theodore J."/>
            <person name="Thoulutsang Y."/>
            <person name="Topham K."/>
            <person name="Towey S."/>
            <person name="Tsamla T."/>
            <person name="Tsomo N."/>
            <person name="Vallee D."/>
            <person name="Vassiliev H."/>
            <person name="Venkataraman V."/>
            <person name="Vinson J."/>
            <person name="Vo A."/>
            <person name="Wade C."/>
            <person name="Wang S."/>
            <person name="Wangchuk T."/>
            <person name="Wangdi T."/>
            <person name="Whittaker C."/>
            <person name="Wilkinson J."/>
            <person name="Wu Y."/>
            <person name="Wyman D."/>
            <person name="Yadav S."/>
            <person name="Yang S."/>
            <person name="Yang X."/>
            <person name="Yeager S."/>
            <person name="Yee E."/>
            <person name="Young G."/>
            <person name="Zainoun J."/>
            <person name="Zembeck L."/>
            <person name="Zimmer A."/>
            <person name="Zody M."/>
            <person name="Lander E."/>
        </authorList>
    </citation>
    <scope>NUCLEOTIDE SEQUENCE [LARGE SCALE GENOMIC DNA]</scope>
</reference>
<dbReference type="Proteomes" id="UP000007875">
    <property type="component" value="Unassembled WGS sequence"/>
</dbReference>
<organism evidence="2 3">
    <name type="scientific">Ciona savignyi</name>
    <name type="common">Pacific transparent sea squirt</name>
    <dbReference type="NCBI Taxonomy" id="51511"/>
    <lineage>
        <taxon>Eukaryota</taxon>
        <taxon>Metazoa</taxon>
        <taxon>Chordata</taxon>
        <taxon>Tunicata</taxon>
        <taxon>Ascidiacea</taxon>
        <taxon>Phlebobranchia</taxon>
        <taxon>Cionidae</taxon>
        <taxon>Ciona</taxon>
    </lineage>
</organism>